<reference evidence="1" key="1">
    <citation type="submission" date="2021-12" db="EMBL/GenBank/DDBJ databases">
        <authorList>
            <person name="Zaccaron A."/>
            <person name="Stergiopoulos I."/>
        </authorList>
    </citation>
    <scope>NUCLEOTIDE SEQUENCE</scope>
    <source>
        <strain evidence="1">Race5_Kim</strain>
    </source>
</reference>
<proteinExistence type="predicted"/>
<organism evidence="1 2">
    <name type="scientific">Passalora fulva</name>
    <name type="common">Tomato leaf mold</name>
    <name type="synonym">Cladosporium fulvum</name>
    <dbReference type="NCBI Taxonomy" id="5499"/>
    <lineage>
        <taxon>Eukaryota</taxon>
        <taxon>Fungi</taxon>
        <taxon>Dikarya</taxon>
        <taxon>Ascomycota</taxon>
        <taxon>Pezizomycotina</taxon>
        <taxon>Dothideomycetes</taxon>
        <taxon>Dothideomycetidae</taxon>
        <taxon>Mycosphaerellales</taxon>
        <taxon>Mycosphaerellaceae</taxon>
        <taxon>Fulvia</taxon>
    </lineage>
</organism>
<gene>
    <name evidence="1" type="ORF">CLAFUR5_04160</name>
</gene>
<reference evidence="1" key="2">
    <citation type="journal article" date="2022" name="Microb. Genom.">
        <title>A chromosome-scale genome assembly of the tomato pathogen Cladosporium fulvum reveals a compartmentalized genome architecture and the presence of a dispensable chromosome.</title>
        <authorList>
            <person name="Zaccaron A.Z."/>
            <person name="Chen L.H."/>
            <person name="Samaras A."/>
            <person name="Stergiopoulos I."/>
        </authorList>
    </citation>
    <scope>NUCLEOTIDE SEQUENCE</scope>
    <source>
        <strain evidence="1">Race5_Kim</strain>
    </source>
</reference>
<accession>A0A9Q8P8B2</accession>
<dbReference type="RefSeq" id="XP_047761183.1">
    <property type="nucleotide sequence ID" value="XM_047903308.1"/>
</dbReference>
<name>A0A9Q8P8B2_PASFU</name>
<evidence type="ECO:0000313" key="1">
    <source>
        <dbReference type="EMBL" id="UJO16817.1"/>
    </source>
</evidence>
<dbReference type="EMBL" id="CP090166">
    <property type="protein sequence ID" value="UJO16817.1"/>
    <property type="molecule type" value="Genomic_DNA"/>
</dbReference>
<evidence type="ECO:0000313" key="2">
    <source>
        <dbReference type="Proteomes" id="UP000756132"/>
    </source>
</evidence>
<dbReference type="AlphaFoldDB" id="A0A9Q8P8B2"/>
<keyword evidence="2" id="KW-1185">Reference proteome</keyword>
<protein>
    <submittedName>
        <fullName evidence="1">Uncharacterized protein</fullName>
    </submittedName>
</protein>
<dbReference type="Proteomes" id="UP000756132">
    <property type="component" value="Chromosome 4"/>
</dbReference>
<sequence length="210" mass="23006">MSAQAPPPPPPRFIWDVANSTAMIDLGTSTLWYTFNDVELAKRVFCVRPDDMTAGQAVARGHNDSHMLAFSGDMSMKAQCCTQSVLIGANHLDFKEWCTSLAATDRFLALMADRVGFTASLQRLSGGDAQRNSVFWEHEKADAVDAFFGAVAADCGGNMIKFDGLMRAFGIFYPRDAAEQSLLAADMTLANQVGLAEEQRRRALGYPVRR</sequence>
<dbReference type="KEGG" id="ffu:CLAFUR5_04160"/>
<dbReference type="GeneID" id="71984038"/>